<dbReference type="InterPro" id="IPR023210">
    <property type="entry name" value="NADP_OxRdtase_dom"/>
</dbReference>
<dbReference type="AlphaFoldDB" id="K7ART4"/>
<dbReference type="GO" id="GO:0005829">
    <property type="term" value="C:cytosol"/>
    <property type="evidence" value="ECO:0007669"/>
    <property type="project" value="TreeGrafter"/>
</dbReference>
<protein>
    <submittedName>
        <fullName evidence="2">Aldo/keto reductase</fullName>
    </submittedName>
</protein>
<dbReference type="KEGG" id="gps:C427_2320"/>
<dbReference type="eggNOG" id="COG0667">
    <property type="taxonomic scope" value="Bacteria"/>
</dbReference>
<dbReference type="PANTHER" id="PTHR42686">
    <property type="entry name" value="GH17980P-RELATED"/>
    <property type="match status" value="1"/>
</dbReference>
<dbReference type="PANTHER" id="PTHR42686:SF1">
    <property type="entry name" value="GH17980P-RELATED"/>
    <property type="match status" value="1"/>
</dbReference>
<accession>K7ART4</accession>
<dbReference type="RefSeq" id="WP_007638439.1">
    <property type="nucleotide sequence ID" value="NC_020514.1"/>
</dbReference>
<evidence type="ECO:0000259" key="1">
    <source>
        <dbReference type="Pfam" id="PF00248"/>
    </source>
</evidence>
<name>K7ART4_9ALTE</name>
<dbReference type="InterPro" id="IPR036812">
    <property type="entry name" value="NAD(P)_OxRdtase_dom_sf"/>
</dbReference>
<dbReference type="STRING" id="1129794.C427_2320"/>
<dbReference type="GO" id="GO:0016491">
    <property type="term" value="F:oxidoreductase activity"/>
    <property type="evidence" value="ECO:0007669"/>
    <property type="project" value="InterPro"/>
</dbReference>
<evidence type="ECO:0000313" key="3">
    <source>
        <dbReference type="Proteomes" id="UP000011864"/>
    </source>
</evidence>
<dbReference type="SUPFAM" id="SSF51430">
    <property type="entry name" value="NAD(P)-linked oxidoreductase"/>
    <property type="match status" value="1"/>
</dbReference>
<proteinExistence type="predicted"/>
<reference evidence="2 3" key="1">
    <citation type="journal article" date="2013" name="Genome Announc.">
        <title>Complete Genome Sequence of Glaciecola psychrophila Strain 170T.</title>
        <authorList>
            <person name="Yin J."/>
            <person name="Chen J."/>
            <person name="Liu G."/>
            <person name="Yu Y."/>
            <person name="Song L."/>
            <person name="Wang X."/>
            <person name="Qu X."/>
        </authorList>
    </citation>
    <scope>NUCLEOTIDE SEQUENCE [LARGE SCALE GENOMIC DNA]</scope>
    <source>
        <strain evidence="2 3">170</strain>
    </source>
</reference>
<dbReference type="Pfam" id="PF00248">
    <property type="entry name" value="Aldo_ket_red"/>
    <property type="match status" value="1"/>
</dbReference>
<dbReference type="Gene3D" id="3.20.20.100">
    <property type="entry name" value="NADP-dependent oxidoreductase domain"/>
    <property type="match status" value="1"/>
</dbReference>
<dbReference type="OrthoDB" id="9772407at2"/>
<dbReference type="InterPro" id="IPR020471">
    <property type="entry name" value="AKR"/>
</dbReference>
<organism evidence="2 3">
    <name type="scientific">Paraglaciecola psychrophila 170</name>
    <dbReference type="NCBI Taxonomy" id="1129794"/>
    <lineage>
        <taxon>Bacteria</taxon>
        <taxon>Pseudomonadati</taxon>
        <taxon>Pseudomonadota</taxon>
        <taxon>Gammaproteobacteria</taxon>
        <taxon>Alteromonadales</taxon>
        <taxon>Alteromonadaceae</taxon>
        <taxon>Paraglaciecola</taxon>
    </lineage>
</organism>
<keyword evidence="3" id="KW-1185">Reference proteome</keyword>
<sequence>MQNPPLIDKKISKKQIGSTGLEVDTLGFGCAPLGNLYYSISDQESTAVLDAAWQAGFRHFDTAPHYGQGLSERRTGDLLRSLQGKDYILSTKVGRLLKPAGYAKERHGFASPMPFDIQYDYSYDGIMRSFEDSLQRLGLDRIDILYMHDIGSDTHGSENDKHFPIAMKGGYKAMNELRSQGLVKAIGLGVNEYQVCEQAMDYGDWDCFLLAGRYSLLEQESLQTFLPKCQARNCSIIIGGPYNSGILATGVRGKGTANYNYAPASAEIIDRVAKIEMICDEYHVTLAAAALQFPLAHPSVASVIPGLGNISRIQNTIDLFHQAIPNDFWQSLKAADLLDKDAPAPTAVKASDVLHAN</sequence>
<dbReference type="PATRIC" id="fig|1129794.4.peg.2297"/>
<evidence type="ECO:0000313" key="2">
    <source>
        <dbReference type="EMBL" id="AGH44429.1"/>
    </source>
</evidence>
<gene>
    <name evidence="2" type="ORF">C427_2320</name>
</gene>
<dbReference type="HOGENOM" id="CLU_023205_5_0_6"/>
<dbReference type="EMBL" id="CP003837">
    <property type="protein sequence ID" value="AGH44429.1"/>
    <property type="molecule type" value="Genomic_DNA"/>
</dbReference>
<feature type="domain" description="NADP-dependent oxidoreductase" evidence="1">
    <location>
        <begin position="26"/>
        <end position="335"/>
    </location>
</feature>
<dbReference type="Proteomes" id="UP000011864">
    <property type="component" value="Chromosome"/>
</dbReference>